<keyword evidence="6" id="KW-1015">Disulfide bond</keyword>
<gene>
    <name evidence="8" type="ORF">PACLA_8A066821</name>
</gene>
<dbReference type="SMART" id="SM00219">
    <property type="entry name" value="TyrKc"/>
    <property type="match status" value="1"/>
</dbReference>
<evidence type="ECO:0000313" key="8">
    <source>
        <dbReference type="EMBL" id="CAB4020127.1"/>
    </source>
</evidence>
<keyword evidence="7" id="KW-0325">Glycoprotein</keyword>
<dbReference type="PROSITE" id="PS00109">
    <property type="entry name" value="PROTEIN_KINASE_TYR"/>
    <property type="match status" value="1"/>
</dbReference>
<dbReference type="GO" id="GO:0005524">
    <property type="term" value="F:ATP binding"/>
    <property type="evidence" value="ECO:0007669"/>
    <property type="project" value="InterPro"/>
</dbReference>
<dbReference type="Pfam" id="PF21114">
    <property type="entry name" value="DDR1-2_DS-like"/>
    <property type="match status" value="1"/>
</dbReference>
<dbReference type="Pfam" id="PF07714">
    <property type="entry name" value="PK_Tyr_Ser-Thr"/>
    <property type="match status" value="1"/>
</dbReference>
<comment type="caution">
    <text evidence="8">The sequence shown here is derived from an EMBL/GenBank/DDBJ whole genome shotgun (WGS) entry which is preliminary data.</text>
</comment>
<dbReference type="GO" id="GO:0043235">
    <property type="term" value="C:receptor complex"/>
    <property type="evidence" value="ECO:0007669"/>
    <property type="project" value="TreeGrafter"/>
</dbReference>
<dbReference type="InterPro" id="IPR011009">
    <property type="entry name" value="Kinase-like_dom_sf"/>
</dbReference>
<keyword evidence="9" id="KW-1185">Reference proteome</keyword>
<evidence type="ECO:0000256" key="3">
    <source>
        <dbReference type="ARBA" id="ARBA00022729"/>
    </source>
</evidence>
<dbReference type="PANTHER" id="PTHR24416">
    <property type="entry name" value="TYROSINE-PROTEIN KINASE RECEPTOR"/>
    <property type="match status" value="1"/>
</dbReference>
<dbReference type="GO" id="GO:0010976">
    <property type="term" value="P:positive regulation of neuron projection development"/>
    <property type="evidence" value="ECO:0007669"/>
    <property type="project" value="TreeGrafter"/>
</dbReference>
<protein>
    <submittedName>
        <fullName evidence="8">Discoidin domain-containing receptor 2-like</fullName>
    </submittedName>
</protein>
<dbReference type="InterPro" id="IPR050122">
    <property type="entry name" value="RTK"/>
</dbReference>
<evidence type="ECO:0000256" key="2">
    <source>
        <dbReference type="ARBA" id="ARBA00022692"/>
    </source>
</evidence>
<evidence type="ECO:0000256" key="5">
    <source>
        <dbReference type="ARBA" id="ARBA00023136"/>
    </source>
</evidence>
<dbReference type="GO" id="GO:0038062">
    <property type="term" value="F:protein tyrosine kinase collagen receptor activity"/>
    <property type="evidence" value="ECO:0007669"/>
    <property type="project" value="TreeGrafter"/>
</dbReference>
<keyword evidence="2" id="KW-0812">Transmembrane</keyword>
<dbReference type="InterPro" id="IPR008266">
    <property type="entry name" value="Tyr_kinase_AS"/>
</dbReference>
<proteinExistence type="predicted"/>
<dbReference type="FunFam" id="1.10.510.10:FF:000053">
    <property type="entry name" value="Epithelial discoidin domain-containing receptor 1"/>
    <property type="match status" value="1"/>
</dbReference>
<dbReference type="Gene3D" id="2.60.120.1190">
    <property type="match status" value="1"/>
</dbReference>
<dbReference type="GO" id="GO:0005886">
    <property type="term" value="C:plasma membrane"/>
    <property type="evidence" value="ECO:0007669"/>
    <property type="project" value="TreeGrafter"/>
</dbReference>
<dbReference type="InterPro" id="IPR000719">
    <property type="entry name" value="Prot_kinase_dom"/>
</dbReference>
<reference evidence="8" key="1">
    <citation type="submission" date="2020-04" db="EMBL/GenBank/DDBJ databases">
        <authorList>
            <person name="Alioto T."/>
            <person name="Alioto T."/>
            <person name="Gomez Garrido J."/>
        </authorList>
    </citation>
    <scope>NUCLEOTIDE SEQUENCE</scope>
    <source>
        <strain evidence="8">A484AB</strain>
    </source>
</reference>
<dbReference type="GO" id="GO:0005518">
    <property type="term" value="F:collagen binding"/>
    <property type="evidence" value="ECO:0007669"/>
    <property type="project" value="TreeGrafter"/>
</dbReference>
<evidence type="ECO:0000256" key="7">
    <source>
        <dbReference type="ARBA" id="ARBA00023180"/>
    </source>
</evidence>
<dbReference type="SUPFAM" id="SSF56112">
    <property type="entry name" value="Protein kinase-like (PK-like)"/>
    <property type="match status" value="1"/>
</dbReference>
<comment type="subcellular location">
    <subcellularLocation>
        <location evidence="1">Membrane</location>
        <topology evidence="1">Single-pass type I membrane protein</topology>
    </subcellularLocation>
</comment>
<evidence type="ECO:0000256" key="1">
    <source>
        <dbReference type="ARBA" id="ARBA00004479"/>
    </source>
</evidence>
<dbReference type="InterPro" id="IPR048525">
    <property type="entry name" value="DDR1-2_DS-like"/>
</dbReference>
<keyword evidence="5" id="KW-0472">Membrane</keyword>
<dbReference type="PRINTS" id="PR00109">
    <property type="entry name" value="TYRKINASE"/>
</dbReference>
<keyword evidence="4" id="KW-1133">Transmembrane helix</keyword>
<dbReference type="Proteomes" id="UP001152795">
    <property type="component" value="Unassembled WGS sequence"/>
</dbReference>
<dbReference type="AlphaFoldDB" id="A0A6S7IQU1"/>
<keyword evidence="3" id="KW-0732">Signal</keyword>
<dbReference type="EMBL" id="CACRXK020010794">
    <property type="protein sequence ID" value="CAB4020127.1"/>
    <property type="molecule type" value="Genomic_DNA"/>
</dbReference>
<evidence type="ECO:0000256" key="4">
    <source>
        <dbReference type="ARBA" id="ARBA00022989"/>
    </source>
</evidence>
<dbReference type="Gene3D" id="3.30.200.20">
    <property type="entry name" value="Phosphorylase Kinase, domain 1"/>
    <property type="match status" value="1"/>
</dbReference>
<evidence type="ECO:0000313" key="9">
    <source>
        <dbReference type="Proteomes" id="UP001152795"/>
    </source>
</evidence>
<accession>A0A6S7IQU1</accession>
<organism evidence="8 9">
    <name type="scientific">Paramuricea clavata</name>
    <name type="common">Red gorgonian</name>
    <name type="synonym">Violescent sea-whip</name>
    <dbReference type="NCBI Taxonomy" id="317549"/>
    <lineage>
        <taxon>Eukaryota</taxon>
        <taxon>Metazoa</taxon>
        <taxon>Cnidaria</taxon>
        <taxon>Anthozoa</taxon>
        <taxon>Octocorallia</taxon>
        <taxon>Malacalcyonacea</taxon>
        <taxon>Plexauridae</taxon>
        <taxon>Paramuricea</taxon>
    </lineage>
</organism>
<sequence>MAKSKISERCVIICLLGLTSVIHVTLGNSVILSYSMPVGQTTRNGKVHYNDTSYNGEVINGFYKNGTGILTDGKFGPADSKEMVGNRKGEGWVGWNATLTQSQYIDIIFEFSGVRKFTNVTLTVNVNKKRDNAVFNRSQIFFSSTGDSFSNTSYLQYCPRDVQAKNDSNGTNINVTLSLCENTARFMKLRLFLGGKWLLITEISFNSVPVSTDETMMDCSGNIAAVCTATQLSTGSLPTTLLPGCEFCITNKSAESSSGSNNLQLIIIIVCVILLIVIVLLVVIFLLYRGRALCFGKMKQQNKTDKTVHVELQNVEDAQQPAYDKIEDNLGNPLYSSVGGNHDDTQPMLSPVKKKSGEFVPPTDIRASELYSEPDVADLKPPQDEYGEPVDSLQPSKTPEEVLANPIYEGIYSEPLYGIAGTILVGPQDETLKRDYIMEEFPRDRLKLKEKIGDGQFGEVHIAEADIRDLNAQFGEDYTGKTKITVAVKTLKGDVQKDAKTDFFKEVRVMSRLQHENVVRLLGVCRDDPICMIVEYMENGDLNQFLKSHVLEDDHDVMIYANTKLPISYKELIHIASQVAAGMKYFAAMNFVHRDLAARNCLVGEGLTVKLADFGMSRLLYSKHYYRVQGRVMLPIRWMAPESVFQGRFTTQTDVWSFGITLWEIFTLARDFPYPNLADEQIIGNANTAFSKGDAGVIYNDKPDVCPQDVFDMMLSCWSSDPAQRPDFNTLYDFLMSKVGSVESAVE</sequence>
<dbReference type="GO" id="GO:0051897">
    <property type="term" value="P:positive regulation of phosphatidylinositol 3-kinase/protein kinase B signal transduction"/>
    <property type="evidence" value="ECO:0007669"/>
    <property type="project" value="TreeGrafter"/>
</dbReference>
<keyword evidence="8" id="KW-0675">Receptor</keyword>
<dbReference type="InterPro" id="IPR020635">
    <property type="entry name" value="Tyr_kinase_cat_dom"/>
</dbReference>
<evidence type="ECO:0000256" key="6">
    <source>
        <dbReference type="ARBA" id="ARBA00023157"/>
    </source>
</evidence>
<dbReference type="PANTHER" id="PTHR24416:SF634">
    <property type="entry name" value="DISCOIDIN DOMAIN-CONTAINING RECEPTOR TYROSINE KINASE B"/>
    <property type="match status" value="1"/>
</dbReference>
<dbReference type="OrthoDB" id="6071166at2759"/>
<dbReference type="Gene3D" id="1.10.510.10">
    <property type="entry name" value="Transferase(Phosphotransferase) domain 1"/>
    <property type="match status" value="1"/>
</dbReference>
<dbReference type="PROSITE" id="PS50011">
    <property type="entry name" value="PROTEIN_KINASE_DOM"/>
    <property type="match status" value="1"/>
</dbReference>
<name>A0A6S7IQU1_PARCT</name>
<dbReference type="InterPro" id="IPR001245">
    <property type="entry name" value="Ser-Thr/Tyr_kinase_cat_dom"/>
</dbReference>